<sequence>MGFAYMYMYSITLRFLRAGGDDEDERAFGIPSMSTITETAMKIPGASTVAGMAKTLPGASMVGDLAQKMQYQYWLKMNKTPDEVKTILGLDNFGANILDNPNLDVWIRFAIAYNKRNNLPESKIISDLLKMMPADRVMKLPEKLPVSAKTIDNVENYVWLYMNKTPSDVYKLLGLDRLGKEILDSPGLYVWIRYKRI</sequence>
<proteinExistence type="predicted"/>
<name>G1FSM0_PHYSO</name>
<dbReference type="EMBL" id="JN254295">
    <property type="protein sequence ID" value="AEK81108.1"/>
    <property type="molecule type" value="Genomic_DNA"/>
</dbReference>
<accession>G1FSM0</accession>
<dbReference type="AlphaFoldDB" id="G1FSM0"/>
<protein>
    <submittedName>
        <fullName evidence="1">Avh287</fullName>
    </submittedName>
</protein>
<organism evidence="1">
    <name type="scientific">Phytophthora sojae</name>
    <name type="common">Soybean stem and root rot agent</name>
    <name type="synonym">Phytophthora megasperma f. sp. glycines</name>
    <dbReference type="NCBI Taxonomy" id="67593"/>
    <lineage>
        <taxon>Eukaryota</taxon>
        <taxon>Sar</taxon>
        <taxon>Stramenopiles</taxon>
        <taxon>Oomycota</taxon>
        <taxon>Peronosporomycetes</taxon>
        <taxon>Peronosporales</taxon>
        <taxon>Peronosporaceae</taxon>
        <taxon>Phytophthora</taxon>
    </lineage>
</organism>
<dbReference type="VEuPathDB" id="FungiDB:PHYSODRAFT_284431"/>
<evidence type="ECO:0000313" key="1">
    <source>
        <dbReference type="EMBL" id="AEK81108.1"/>
    </source>
</evidence>
<gene>
    <name evidence="1" type="primary">Avh</name>
</gene>
<reference evidence="1" key="1">
    <citation type="journal article" date="2011" name="Plant Cell">
        <title>Transcriptional programming and functional interactions within the Phytophthora sojae RXLR effector repertoire.</title>
        <authorList>
            <person name="Wang Q."/>
            <person name="Han C."/>
            <person name="Ferreira A.O."/>
            <person name="Yu X."/>
            <person name="Ye W."/>
            <person name="Tripathy S."/>
            <person name="Kale S.D."/>
            <person name="Gu B."/>
            <person name="Sheng Y."/>
            <person name="Sui Y."/>
            <person name="Wang X."/>
            <person name="Zhang Z."/>
            <person name="Cheng B."/>
            <person name="Dong S."/>
            <person name="Shan W."/>
            <person name="Zheng X."/>
            <person name="Dou D."/>
            <person name="Tyler B.M."/>
            <person name="Wang Y."/>
        </authorList>
    </citation>
    <scope>NUCLEOTIDE SEQUENCE</scope>
    <source>
        <strain evidence="1">P7076</strain>
    </source>
</reference>